<name>A0A2N5XX54_9HYPH</name>
<comment type="caution">
    <text evidence="4">The sequence shown here is derived from an EMBL/GenBank/DDBJ whole genome shotgun (WGS) entry which is preliminary data.</text>
</comment>
<feature type="compositionally biased region" description="Low complexity" evidence="2">
    <location>
        <begin position="385"/>
        <end position="394"/>
    </location>
</feature>
<dbReference type="InterPro" id="IPR006431">
    <property type="entry name" value="Phage_tape_meas_C"/>
</dbReference>
<evidence type="ECO:0000313" key="4">
    <source>
        <dbReference type="EMBL" id="PLW79069.1"/>
    </source>
</evidence>
<gene>
    <name evidence="4" type="ORF">C0081_02225</name>
</gene>
<feature type="coiled-coil region" evidence="1">
    <location>
        <begin position="351"/>
        <end position="378"/>
    </location>
</feature>
<keyword evidence="5" id="KW-1185">Reference proteome</keyword>
<evidence type="ECO:0000313" key="5">
    <source>
        <dbReference type="Proteomes" id="UP000234881"/>
    </source>
</evidence>
<dbReference type="AlphaFoldDB" id="A0A2N5XX54"/>
<proteinExistence type="predicted"/>
<sequence length="795" mass="83599">MASNRDAGSVSIRLSVKDKAVVEKALKDFGKEGELALKKINTAGQPASAALKGVSAASGELRSTADGLTSRLGATGGVLRSIGPAGLVAGAAIGAAVVAFEAMRRAAINAAESLAELKGEAAIAGLDVEAFQEFEFMANKLGVSKDALVDGFKELQLRGQEFAQRGAGPAVEAFQELGYTQDDVAKKLKDAPVFFNEIIKKIGELDKAAQLIALDEVFGGAGGEQLVKFVNAGTDAMADMAREGRELGVVIDRHIVEKGAEASKQLKTLALVIDRNLDSALIDLAPLAITAAEGFAYLAQQVGAAIDKMRELEDRTSAGLQTQMSGNSARINELTSQIERDQAQNWTGQNAKRSNARIARLEAERRALIAENDEIVNIFKSRQTPESSSASPSAVPDELQETLSKRKQYLDNIYRAHLAATNQRVELINWERDQQIAALDAQGFSAEEKADARAKIEETASAKISALKGKEAKSTAKVSDAQREGESIMRSLMTASETYSDRIAELNKYLEAGAISQETYNRGVEEASRVFAQAEKQKLAESRMASDGMQRALEAYADGATNSAAQIEGVMGGALDGLESKLVDFVSTGKLEFGDLVDSIVADIARMTIQQNITGPLSQGLGGLLGAFNFSNLFGGSAAGSSLSIGHLFHSGGAVGRGSGVSRSVDSAVFSDAPRFHAGGNVSDGLRPGERAIVALENERILTAAQQTKTADTIRGLASLASRPQGGSVTITIHNNASGSEASAEATPNGNGGFDVTVMIEQVESQMGQNIAKGKGLAPVIESQYGLNRSAGAFR</sequence>
<accession>A0A2N5XX54</accession>
<dbReference type="EMBL" id="PKUQ01000001">
    <property type="protein sequence ID" value="PLW79069.1"/>
    <property type="molecule type" value="Genomic_DNA"/>
</dbReference>
<feature type="region of interest" description="Disordered" evidence="2">
    <location>
        <begin position="381"/>
        <end position="400"/>
    </location>
</feature>
<dbReference type="OrthoDB" id="5461326at2"/>
<keyword evidence="1" id="KW-0175">Coiled coil</keyword>
<evidence type="ECO:0000259" key="3">
    <source>
        <dbReference type="Pfam" id="PF09718"/>
    </source>
</evidence>
<dbReference type="Pfam" id="PF09718">
    <property type="entry name" value="Tape_meas_lam_C"/>
    <property type="match status" value="1"/>
</dbReference>
<dbReference type="RefSeq" id="WP_101532151.1">
    <property type="nucleotide sequence ID" value="NZ_PKUQ01000001.1"/>
</dbReference>
<protein>
    <recommendedName>
        <fullName evidence="3">Bacteriophage tail tape measure C-terminal domain-containing protein</fullName>
    </recommendedName>
</protein>
<feature type="domain" description="Bacteriophage tail tape measure C-terminal" evidence="3">
    <location>
        <begin position="545"/>
        <end position="617"/>
    </location>
</feature>
<organism evidence="4 5">
    <name type="scientific">Cohaesibacter celericrescens</name>
    <dbReference type="NCBI Taxonomy" id="2067669"/>
    <lineage>
        <taxon>Bacteria</taxon>
        <taxon>Pseudomonadati</taxon>
        <taxon>Pseudomonadota</taxon>
        <taxon>Alphaproteobacteria</taxon>
        <taxon>Hyphomicrobiales</taxon>
        <taxon>Cohaesibacteraceae</taxon>
    </lineage>
</organism>
<dbReference type="Proteomes" id="UP000234881">
    <property type="component" value="Unassembled WGS sequence"/>
</dbReference>
<evidence type="ECO:0000256" key="2">
    <source>
        <dbReference type="SAM" id="MobiDB-lite"/>
    </source>
</evidence>
<reference evidence="4 5" key="1">
    <citation type="submission" date="2018-01" db="EMBL/GenBank/DDBJ databases">
        <title>The draft genome sequence of Cohaesibacter sp. H1304.</title>
        <authorList>
            <person name="Wang N.-N."/>
            <person name="Du Z.-J."/>
        </authorList>
    </citation>
    <scope>NUCLEOTIDE SEQUENCE [LARGE SCALE GENOMIC DNA]</scope>
    <source>
        <strain evidence="4 5">H1304</strain>
    </source>
</reference>
<evidence type="ECO:0000256" key="1">
    <source>
        <dbReference type="SAM" id="Coils"/>
    </source>
</evidence>